<protein>
    <recommendedName>
        <fullName evidence="2">Luciferase-like domain-containing protein</fullName>
    </recommendedName>
</protein>
<comment type="caution">
    <text evidence="3">The sequence shown here is derived from an EMBL/GenBank/DDBJ whole genome shotgun (WGS) entry which is preliminary data.</text>
</comment>
<dbReference type="Proteomes" id="UP001500655">
    <property type="component" value="Unassembled WGS sequence"/>
</dbReference>
<dbReference type="RefSeq" id="WP_344085117.1">
    <property type="nucleotide sequence ID" value="NZ_BAAALS010000024.1"/>
</dbReference>
<proteinExistence type="predicted"/>
<evidence type="ECO:0000313" key="3">
    <source>
        <dbReference type="EMBL" id="GAA1767965.1"/>
    </source>
</evidence>
<sequence length="326" mass="34548">MTDTASRLTLGLHLPLFDLGYGSPTLTGDDLSGLLEVAEQLGVQELAASDHVAFRVPWLDGLAALAFAAARLPGRRLVTAACLPTVRGPAVTAKALAAISRLAGSPLIAGVAAGSSLRDLDLAEVPAHQRWERFEDALGLLRASLCDPAPGTYDGKYYRLDDPLTPGPAPGSELWVASWGSPAGVRRAVEFGDGLLFSAYMADSDSMARAVRLARQARAERAGQAPTDPFGFAASTCFQHVTDSAAEADHLIDDVLSNFLQVAPADLRRRTLVGSPEHCAERLMAFARAGVQRLYVLPVGRPDEQLARLQDTVFPLVAASGLEVGW</sequence>
<gene>
    <name evidence="3" type="ORF">GCM10009681_43810</name>
</gene>
<dbReference type="Pfam" id="PF00296">
    <property type="entry name" value="Bac_luciferase"/>
    <property type="match status" value="1"/>
</dbReference>
<dbReference type="InterPro" id="IPR036661">
    <property type="entry name" value="Luciferase-like_sf"/>
</dbReference>
<keyword evidence="4" id="KW-1185">Reference proteome</keyword>
<dbReference type="InterPro" id="IPR050564">
    <property type="entry name" value="F420-G6PD/mer"/>
</dbReference>
<dbReference type="SUPFAM" id="SSF51679">
    <property type="entry name" value="Bacterial luciferase-like"/>
    <property type="match status" value="1"/>
</dbReference>
<evidence type="ECO:0000256" key="1">
    <source>
        <dbReference type="ARBA" id="ARBA00023002"/>
    </source>
</evidence>
<name>A0ABN2KWD0_9ACTN</name>
<evidence type="ECO:0000313" key="4">
    <source>
        <dbReference type="Proteomes" id="UP001500655"/>
    </source>
</evidence>
<reference evidence="3 4" key="1">
    <citation type="journal article" date="2019" name="Int. J. Syst. Evol. Microbiol.">
        <title>The Global Catalogue of Microorganisms (GCM) 10K type strain sequencing project: providing services to taxonomists for standard genome sequencing and annotation.</title>
        <authorList>
            <consortium name="The Broad Institute Genomics Platform"/>
            <consortium name="The Broad Institute Genome Sequencing Center for Infectious Disease"/>
            <person name="Wu L."/>
            <person name="Ma J."/>
        </authorList>
    </citation>
    <scope>NUCLEOTIDE SEQUENCE [LARGE SCALE GENOMIC DNA]</scope>
    <source>
        <strain evidence="3 4">JCM 13249</strain>
    </source>
</reference>
<dbReference type="PANTHER" id="PTHR43244:SF1">
    <property type="entry name" value="5,10-METHYLENETETRAHYDROMETHANOPTERIN REDUCTASE"/>
    <property type="match status" value="1"/>
</dbReference>
<dbReference type="PANTHER" id="PTHR43244">
    <property type="match status" value="1"/>
</dbReference>
<dbReference type="InterPro" id="IPR011251">
    <property type="entry name" value="Luciferase-like_dom"/>
</dbReference>
<accession>A0ABN2KWD0</accession>
<dbReference type="EMBL" id="BAAALS010000024">
    <property type="protein sequence ID" value="GAA1767965.1"/>
    <property type="molecule type" value="Genomic_DNA"/>
</dbReference>
<organism evidence="3 4">
    <name type="scientific">Luedemannella helvata</name>
    <dbReference type="NCBI Taxonomy" id="349315"/>
    <lineage>
        <taxon>Bacteria</taxon>
        <taxon>Bacillati</taxon>
        <taxon>Actinomycetota</taxon>
        <taxon>Actinomycetes</taxon>
        <taxon>Micromonosporales</taxon>
        <taxon>Micromonosporaceae</taxon>
        <taxon>Luedemannella</taxon>
    </lineage>
</organism>
<feature type="domain" description="Luciferase-like" evidence="2">
    <location>
        <begin position="28"/>
        <end position="292"/>
    </location>
</feature>
<evidence type="ECO:0000259" key="2">
    <source>
        <dbReference type="Pfam" id="PF00296"/>
    </source>
</evidence>
<dbReference type="Gene3D" id="3.20.20.30">
    <property type="entry name" value="Luciferase-like domain"/>
    <property type="match status" value="1"/>
</dbReference>
<keyword evidence="1" id="KW-0560">Oxidoreductase</keyword>